<dbReference type="InterPro" id="IPR036093">
    <property type="entry name" value="NAC_dom_sf"/>
</dbReference>
<gene>
    <name evidence="9" type="primary">LOC111433450</name>
</gene>
<name>A0A6J1EEN3_CUCMO</name>
<keyword evidence="2" id="KW-0805">Transcription regulation</keyword>
<proteinExistence type="predicted"/>
<keyword evidence="8" id="KW-1185">Reference proteome</keyword>
<evidence type="ECO:0000256" key="1">
    <source>
        <dbReference type="ARBA" id="ARBA00004123"/>
    </source>
</evidence>
<evidence type="ECO:0000313" key="9">
    <source>
        <dbReference type="RefSeq" id="XP_022926274.1"/>
    </source>
</evidence>
<sequence length="271" mass="31335">MENLESCVPPGFRFHPTDEELVGYYLERKINAQKIDLDVIIDIDLYKMEPWDIQGNCKFGLEEQKEWYFFSHKDRKYPTGSRTNRATSAGFWKATGRDKAVVSKNRVIGMRKTLVFYIGRAPNGRKTDWIMHEYRLQTSQLAPTQEEGWVVCKAFKKPNPNQNQGIGGWNNNGYHNQNQGYYDLKTNPQFVRSPSFSDGMTPTHMLNSSCLEYPHFVPNNNHSSCFDINHLIQLPSLESPSLSPSFDTNETKRNHNVMSPSSSYPNFFPNY</sequence>
<dbReference type="PANTHER" id="PTHR31744">
    <property type="entry name" value="PROTEIN CUP-SHAPED COTYLEDON 2-RELATED"/>
    <property type="match status" value="1"/>
</dbReference>
<dbReference type="PROSITE" id="PS51005">
    <property type="entry name" value="NAC"/>
    <property type="match status" value="1"/>
</dbReference>
<evidence type="ECO:0000256" key="6">
    <source>
        <dbReference type="SAM" id="MobiDB-lite"/>
    </source>
</evidence>
<dbReference type="PANTHER" id="PTHR31744:SF211">
    <property type="entry name" value="OS04G0691300 PROTEIN"/>
    <property type="match status" value="1"/>
</dbReference>
<dbReference type="GO" id="GO:0005634">
    <property type="term" value="C:nucleus"/>
    <property type="evidence" value="ECO:0007669"/>
    <property type="project" value="UniProtKB-SubCell"/>
</dbReference>
<dbReference type="GO" id="GO:0006355">
    <property type="term" value="P:regulation of DNA-templated transcription"/>
    <property type="evidence" value="ECO:0007669"/>
    <property type="project" value="InterPro"/>
</dbReference>
<dbReference type="SUPFAM" id="SSF101941">
    <property type="entry name" value="NAC domain"/>
    <property type="match status" value="1"/>
</dbReference>
<keyword evidence="4" id="KW-0804">Transcription</keyword>
<evidence type="ECO:0000256" key="5">
    <source>
        <dbReference type="ARBA" id="ARBA00023242"/>
    </source>
</evidence>
<reference evidence="9" key="1">
    <citation type="submission" date="2025-08" db="UniProtKB">
        <authorList>
            <consortium name="RefSeq"/>
        </authorList>
    </citation>
    <scope>IDENTIFICATION</scope>
    <source>
        <tissue evidence="9">Young leaves</tissue>
    </source>
</reference>
<organism evidence="8 9">
    <name type="scientific">Cucurbita moschata</name>
    <name type="common">Winter crookneck squash</name>
    <name type="synonym">Cucurbita pepo var. moschata</name>
    <dbReference type="NCBI Taxonomy" id="3662"/>
    <lineage>
        <taxon>Eukaryota</taxon>
        <taxon>Viridiplantae</taxon>
        <taxon>Streptophyta</taxon>
        <taxon>Embryophyta</taxon>
        <taxon>Tracheophyta</taxon>
        <taxon>Spermatophyta</taxon>
        <taxon>Magnoliopsida</taxon>
        <taxon>eudicotyledons</taxon>
        <taxon>Gunneridae</taxon>
        <taxon>Pentapetalae</taxon>
        <taxon>rosids</taxon>
        <taxon>fabids</taxon>
        <taxon>Cucurbitales</taxon>
        <taxon>Cucurbitaceae</taxon>
        <taxon>Cucurbiteae</taxon>
        <taxon>Cucurbita</taxon>
    </lineage>
</organism>
<keyword evidence="5" id="KW-0539">Nucleus</keyword>
<dbReference type="FunFam" id="2.170.150.80:FF:000002">
    <property type="entry name" value="Nac domain-containing protein 86"/>
    <property type="match status" value="1"/>
</dbReference>
<dbReference type="KEGG" id="cmos:111433450"/>
<dbReference type="InterPro" id="IPR003441">
    <property type="entry name" value="NAC-dom"/>
</dbReference>
<comment type="subcellular location">
    <subcellularLocation>
        <location evidence="1">Nucleus</location>
    </subcellularLocation>
</comment>
<dbReference type="Proteomes" id="UP000504609">
    <property type="component" value="Unplaced"/>
</dbReference>
<keyword evidence="3" id="KW-0238">DNA-binding</keyword>
<evidence type="ECO:0000256" key="2">
    <source>
        <dbReference type="ARBA" id="ARBA00023015"/>
    </source>
</evidence>
<feature type="domain" description="NAC" evidence="7">
    <location>
        <begin position="8"/>
        <end position="157"/>
    </location>
</feature>
<feature type="region of interest" description="Disordered" evidence="6">
    <location>
        <begin position="242"/>
        <end position="271"/>
    </location>
</feature>
<feature type="compositionally biased region" description="Low complexity" evidence="6">
    <location>
        <begin position="259"/>
        <end position="271"/>
    </location>
</feature>
<evidence type="ECO:0000256" key="4">
    <source>
        <dbReference type="ARBA" id="ARBA00023163"/>
    </source>
</evidence>
<protein>
    <submittedName>
        <fullName evidence="9">NAC domain-containing protein 30-like</fullName>
    </submittedName>
</protein>
<dbReference type="AlphaFoldDB" id="A0A6J1EEN3"/>
<evidence type="ECO:0000259" key="7">
    <source>
        <dbReference type="PROSITE" id="PS51005"/>
    </source>
</evidence>
<evidence type="ECO:0000256" key="3">
    <source>
        <dbReference type="ARBA" id="ARBA00023125"/>
    </source>
</evidence>
<accession>A0A6J1EEN3</accession>
<dbReference type="GeneID" id="111433450"/>
<dbReference type="GO" id="GO:0003677">
    <property type="term" value="F:DNA binding"/>
    <property type="evidence" value="ECO:0007669"/>
    <property type="project" value="UniProtKB-KW"/>
</dbReference>
<dbReference type="Gene3D" id="2.170.150.80">
    <property type="entry name" value="NAC domain"/>
    <property type="match status" value="1"/>
</dbReference>
<evidence type="ECO:0000313" key="8">
    <source>
        <dbReference type="Proteomes" id="UP000504609"/>
    </source>
</evidence>
<dbReference type="Pfam" id="PF02365">
    <property type="entry name" value="NAM"/>
    <property type="match status" value="1"/>
</dbReference>
<dbReference type="RefSeq" id="XP_022926274.1">
    <property type="nucleotide sequence ID" value="XM_023070506.1"/>
</dbReference>